<sequence length="223" mass="24630">MPLCGLLFRNKLKYQILLTKCKKLFFGETKMKKIYLLGLIATSSLLFAACKNNNSVNKNSNSSKEKSENIMTKKSSKKVASIALKKKKESESISKAESESKIKLEAKNKTITSNSSSQNSQFTSAQSAQVQPSSSSSISYDENTLTGFLNKYGMSPVAYKIKYEGMSEYDALKSTPNDMKDSGEMQTEYMMDQGYLDHNGQPTNKTQQNAEESTESSSSDGGN</sequence>
<dbReference type="STRING" id="1618.IV36_GL001775"/>
<dbReference type="EMBL" id="JQAR01000004">
    <property type="protein sequence ID" value="KRN31651.1"/>
    <property type="molecule type" value="Genomic_DNA"/>
</dbReference>
<proteinExistence type="predicted"/>
<gene>
    <name evidence="2" type="ORF">IV36_GL001775</name>
</gene>
<dbReference type="Proteomes" id="UP000051727">
    <property type="component" value="Unassembled WGS sequence"/>
</dbReference>
<accession>A0A0R2FT55</accession>
<evidence type="ECO:0000313" key="2">
    <source>
        <dbReference type="EMBL" id="KRN31651.1"/>
    </source>
</evidence>
<feature type="region of interest" description="Disordered" evidence="1">
    <location>
        <begin position="172"/>
        <end position="223"/>
    </location>
</feature>
<feature type="compositionally biased region" description="Polar residues" evidence="1">
    <location>
        <begin position="200"/>
        <end position="210"/>
    </location>
</feature>
<name>A0A0R2FT55_9LACO</name>
<comment type="caution">
    <text evidence="2">The sequence shown here is derived from an EMBL/GenBank/DDBJ whole genome shotgun (WGS) entry which is preliminary data.</text>
</comment>
<evidence type="ECO:0000313" key="3">
    <source>
        <dbReference type="Proteomes" id="UP000051727"/>
    </source>
</evidence>
<reference evidence="2 3" key="1">
    <citation type="journal article" date="2015" name="Genome Announc.">
        <title>Expanding the biotechnology potential of lactobacilli through comparative genomics of 213 strains and associated genera.</title>
        <authorList>
            <person name="Sun Z."/>
            <person name="Harris H.M."/>
            <person name="McCann A."/>
            <person name="Guo C."/>
            <person name="Argimon S."/>
            <person name="Zhang W."/>
            <person name="Yang X."/>
            <person name="Jeffery I.B."/>
            <person name="Cooney J.C."/>
            <person name="Kagawa T.F."/>
            <person name="Liu W."/>
            <person name="Song Y."/>
            <person name="Salvetti E."/>
            <person name="Wrobel A."/>
            <person name="Rasinkangas P."/>
            <person name="Parkhill J."/>
            <person name="Rea M.C."/>
            <person name="O'Sullivan O."/>
            <person name="Ritari J."/>
            <person name="Douillard F.P."/>
            <person name="Paul Ross R."/>
            <person name="Yang R."/>
            <person name="Briner A.E."/>
            <person name="Felis G.E."/>
            <person name="de Vos W.M."/>
            <person name="Barrangou R."/>
            <person name="Klaenhammer T.R."/>
            <person name="Caufield P.W."/>
            <person name="Cui Y."/>
            <person name="Zhang H."/>
            <person name="O'Toole P.W."/>
        </authorList>
    </citation>
    <scope>NUCLEOTIDE SEQUENCE [LARGE SCALE GENOMIC DNA]</scope>
    <source>
        <strain evidence="2 3">ATCC 27304</strain>
    </source>
</reference>
<feature type="compositionally biased region" description="Low complexity" evidence="1">
    <location>
        <begin position="112"/>
        <end position="139"/>
    </location>
</feature>
<protein>
    <submittedName>
        <fullName evidence="2">Uncharacterized protein</fullName>
    </submittedName>
</protein>
<dbReference type="AlphaFoldDB" id="A0A0R2FT55"/>
<organism evidence="2 3">
    <name type="scientific">Liquorilactobacillus mali</name>
    <dbReference type="NCBI Taxonomy" id="1618"/>
    <lineage>
        <taxon>Bacteria</taxon>
        <taxon>Bacillati</taxon>
        <taxon>Bacillota</taxon>
        <taxon>Bacilli</taxon>
        <taxon>Lactobacillales</taxon>
        <taxon>Lactobacillaceae</taxon>
        <taxon>Liquorilactobacillus</taxon>
    </lineage>
</organism>
<evidence type="ECO:0000256" key="1">
    <source>
        <dbReference type="SAM" id="MobiDB-lite"/>
    </source>
</evidence>
<dbReference type="PATRIC" id="fig|1618.3.peg.1807"/>
<feature type="region of interest" description="Disordered" evidence="1">
    <location>
        <begin position="110"/>
        <end position="139"/>
    </location>
</feature>